<feature type="transmembrane region" description="Helical" evidence="1">
    <location>
        <begin position="312"/>
        <end position="332"/>
    </location>
</feature>
<dbReference type="Proteomes" id="UP001501612">
    <property type="component" value="Unassembled WGS sequence"/>
</dbReference>
<feature type="transmembrane region" description="Helical" evidence="1">
    <location>
        <begin position="108"/>
        <end position="130"/>
    </location>
</feature>
<feature type="transmembrane region" description="Helical" evidence="1">
    <location>
        <begin position="84"/>
        <end position="102"/>
    </location>
</feature>
<dbReference type="InterPro" id="IPR052524">
    <property type="entry name" value="MFS_Cyanate_Porter"/>
</dbReference>
<comment type="caution">
    <text evidence="2">The sequence shown here is derived from an EMBL/GenBank/DDBJ whole genome shotgun (WGS) entry which is preliminary data.</text>
</comment>
<proteinExistence type="predicted"/>
<feature type="transmembrane region" description="Helical" evidence="1">
    <location>
        <begin position="344"/>
        <end position="368"/>
    </location>
</feature>
<dbReference type="SUPFAM" id="SSF103473">
    <property type="entry name" value="MFS general substrate transporter"/>
    <property type="match status" value="1"/>
</dbReference>
<dbReference type="PANTHER" id="PTHR23523:SF2">
    <property type="entry name" value="2-NITROIMIDAZOLE TRANSPORTER"/>
    <property type="match status" value="1"/>
</dbReference>
<protein>
    <submittedName>
        <fullName evidence="2">CynX/NimT family MFS transporter</fullName>
    </submittedName>
</protein>
<dbReference type="EMBL" id="BAAAMY010000006">
    <property type="protein sequence ID" value="GAA1923862.1"/>
    <property type="molecule type" value="Genomic_DNA"/>
</dbReference>
<evidence type="ECO:0000313" key="3">
    <source>
        <dbReference type="Proteomes" id="UP001501612"/>
    </source>
</evidence>
<organism evidence="2 3">
    <name type="scientific">Nocardioides lentus</name>
    <dbReference type="NCBI Taxonomy" id="338077"/>
    <lineage>
        <taxon>Bacteria</taxon>
        <taxon>Bacillati</taxon>
        <taxon>Actinomycetota</taxon>
        <taxon>Actinomycetes</taxon>
        <taxon>Propionibacteriales</taxon>
        <taxon>Nocardioidaceae</taxon>
        <taxon>Nocardioides</taxon>
    </lineage>
</organism>
<reference evidence="2 3" key="1">
    <citation type="journal article" date="2019" name="Int. J. Syst. Evol. Microbiol.">
        <title>The Global Catalogue of Microorganisms (GCM) 10K type strain sequencing project: providing services to taxonomists for standard genome sequencing and annotation.</title>
        <authorList>
            <consortium name="The Broad Institute Genomics Platform"/>
            <consortium name="The Broad Institute Genome Sequencing Center for Infectious Disease"/>
            <person name="Wu L."/>
            <person name="Ma J."/>
        </authorList>
    </citation>
    <scope>NUCLEOTIDE SEQUENCE [LARGE SCALE GENOMIC DNA]</scope>
    <source>
        <strain evidence="2 3">JCM 14046</strain>
    </source>
</reference>
<feature type="transmembrane region" description="Helical" evidence="1">
    <location>
        <begin position="51"/>
        <end position="72"/>
    </location>
</feature>
<keyword evidence="3" id="KW-1185">Reference proteome</keyword>
<feature type="transmembrane region" description="Helical" evidence="1">
    <location>
        <begin position="170"/>
        <end position="191"/>
    </location>
</feature>
<dbReference type="RefSeq" id="WP_344008051.1">
    <property type="nucleotide sequence ID" value="NZ_BAAAMY010000006.1"/>
</dbReference>
<name>A0ABN2PK10_9ACTN</name>
<feature type="transmembrane region" description="Helical" evidence="1">
    <location>
        <begin position="255"/>
        <end position="275"/>
    </location>
</feature>
<dbReference type="InterPro" id="IPR036259">
    <property type="entry name" value="MFS_trans_sf"/>
</dbReference>
<accession>A0ABN2PK10</accession>
<dbReference type="PANTHER" id="PTHR23523">
    <property type="match status" value="1"/>
</dbReference>
<evidence type="ECO:0000313" key="2">
    <source>
        <dbReference type="EMBL" id="GAA1923862.1"/>
    </source>
</evidence>
<dbReference type="Pfam" id="PF07690">
    <property type="entry name" value="MFS_1"/>
    <property type="match status" value="1"/>
</dbReference>
<keyword evidence="1" id="KW-1133">Transmembrane helix</keyword>
<keyword evidence="1" id="KW-0812">Transmembrane</keyword>
<feature type="transmembrane region" description="Helical" evidence="1">
    <location>
        <begin position="142"/>
        <end position="164"/>
    </location>
</feature>
<feature type="transmembrane region" description="Helical" evidence="1">
    <location>
        <begin position="374"/>
        <end position="394"/>
    </location>
</feature>
<gene>
    <name evidence="2" type="ORF">GCM10009737_26850</name>
</gene>
<feature type="transmembrane region" description="Helical" evidence="1">
    <location>
        <begin position="287"/>
        <end position="306"/>
    </location>
</feature>
<feature type="transmembrane region" description="Helical" evidence="1">
    <location>
        <begin position="221"/>
        <end position="243"/>
    </location>
</feature>
<evidence type="ECO:0000256" key="1">
    <source>
        <dbReference type="SAM" id="Phobius"/>
    </source>
</evidence>
<dbReference type="InterPro" id="IPR011701">
    <property type="entry name" value="MFS"/>
</dbReference>
<dbReference type="Gene3D" id="1.20.1250.20">
    <property type="entry name" value="MFS general substrate transporter like domains"/>
    <property type="match status" value="1"/>
</dbReference>
<sequence length="422" mass="43580">MLHSPGRSGPRTAAPWLVLTGIVMVALNLRPAAVSVGPVLAEVRDDLGMTGLTAGLLTSLPVVAFAVFGAASPLAARRIGPHRVTLVSLLLLTAGLTGRALVDSQVAFLVLSVVALAGMASGNVLLPALVKHHFGDRVGPVTAAYTTSLAIFLTASLTLTVPIADLGGSWRWGLGAWAVVSLVSAVPWLLLWREDGTRAGEDADRAPEAPVRLVTVLRTPLGLCMAGMFGFQALQAYALFGWFPLLWREAGYSPTAAGALVGLLAAVSIPTSFWLPRAAARRESQVGLCLAVWACYPVGYAMVLVAPYTLAIPAALVLGLGASLFPLVLTLVGLRSRTASGTSGLSAVTQSGGYVISAAGPLTVGALHDTTGGWTWPVLFLIATALPLAGFSLVTGRPGHVEDQLARRADSAEAPRRTVGPS</sequence>
<keyword evidence="1" id="KW-0472">Membrane</keyword>